<dbReference type="GeneID" id="106467686"/>
<dbReference type="SUPFAM" id="SSF48726">
    <property type="entry name" value="Immunoglobulin"/>
    <property type="match status" value="1"/>
</dbReference>
<keyword evidence="2" id="KW-1185">Reference proteome</keyword>
<dbReference type="InterPro" id="IPR013783">
    <property type="entry name" value="Ig-like_fold"/>
</dbReference>
<organism evidence="2 3">
    <name type="scientific">Limulus polyphemus</name>
    <name type="common">Atlantic horseshoe crab</name>
    <dbReference type="NCBI Taxonomy" id="6850"/>
    <lineage>
        <taxon>Eukaryota</taxon>
        <taxon>Metazoa</taxon>
        <taxon>Ecdysozoa</taxon>
        <taxon>Arthropoda</taxon>
        <taxon>Chelicerata</taxon>
        <taxon>Merostomata</taxon>
        <taxon>Xiphosura</taxon>
        <taxon>Limulidae</taxon>
        <taxon>Limulus</taxon>
    </lineage>
</organism>
<feature type="signal peptide" evidence="1">
    <location>
        <begin position="1"/>
        <end position="28"/>
    </location>
</feature>
<dbReference type="PANTHER" id="PTHR21261">
    <property type="entry name" value="BEAT PROTEIN"/>
    <property type="match status" value="1"/>
</dbReference>
<dbReference type="Proteomes" id="UP000694941">
    <property type="component" value="Unplaced"/>
</dbReference>
<gene>
    <name evidence="3" type="primary">LOC106467686</name>
</gene>
<sequence length="290" mass="33467">MEFPNRMSVSKLTAVTFLLLLILKDSGALQITRLSVPSWLKNGSQESVVLDCEYDFTMKDNHLVVKWFLDNDPEPIYQWIPELGSRYFSYRLQGRVNLDYSVSPSTEYTRYRAINIINPTTDMSGMYTCNVLSRAGEDLQKKLMIIYAPPKEFIFTLSYEKNDDLRLQCEAKGVFPDPELKLYKLTSTEKLQDLAAVVVQMIAHDPYNGYNVTVMKSLNINTLSRNEPTIFECVLTINGTKFLRERRLFYYPDELSSKASRLATIDFKVLVFQILAIFSSCRTLQQKVFS</sequence>
<dbReference type="InterPro" id="IPR036179">
    <property type="entry name" value="Ig-like_dom_sf"/>
</dbReference>
<proteinExistence type="predicted"/>
<dbReference type="Gene3D" id="2.60.40.10">
    <property type="entry name" value="Immunoglobulins"/>
    <property type="match status" value="1"/>
</dbReference>
<evidence type="ECO:0000313" key="2">
    <source>
        <dbReference type="Proteomes" id="UP000694941"/>
    </source>
</evidence>
<feature type="chain" id="PRO_5046097003" evidence="1">
    <location>
        <begin position="29"/>
        <end position="290"/>
    </location>
</feature>
<evidence type="ECO:0000313" key="3">
    <source>
        <dbReference type="RefSeq" id="XP_013783519.1"/>
    </source>
</evidence>
<dbReference type="PANTHER" id="PTHR21261:SF2">
    <property type="entry name" value="GH04238P-RELATED"/>
    <property type="match status" value="1"/>
</dbReference>
<keyword evidence="1" id="KW-0732">Signal</keyword>
<accession>A0ABM1BK12</accession>
<evidence type="ECO:0000256" key="1">
    <source>
        <dbReference type="SAM" id="SignalP"/>
    </source>
</evidence>
<name>A0ABM1BK12_LIMPO</name>
<dbReference type="RefSeq" id="XP_013783519.1">
    <property type="nucleotide sequence ID" value="XM_013928065.2"/>
</dbReference>
<protein>
    <submittedName>
        <fullName evidence="3">Uncharacterized protein LOC106467686</fullName>
    </submittedName>
</protein>
<reference evidence="3" key="1">
    <citation type="submission" date="2025-08" db="UniProtKB">
        <authorList>
            <consortium name="RefSeq"/>
        </authorList>
    </citation>
    <scope>IDENTIFICATION</scope>
    <source>
        <tissue evidence="3">Muscle</tissue>
    </source>
</reference>